<evidence type="ECO:0000313" key="2">
    <source>
        <dbReference type="EMBL" id="SHE28967.1"/>
    </source>
</evidence>
<dbReference type="Proteomes" id="UP000184509">
    <property type="component" value="Unassembled WGS sequence"/>
</dbReference>
<dbReference type="RefSeq" id="WP_073398489.1">
    <property type="nucleotide sequence ID" value="NZ_FQTV01000001.1"/>
</dbReference>
<feature type="chain" id="PRO_5013336284" description="PEGA domain-containing protein" evidence="1">
    <location>
        <begin position="22"/>
        <end position="132"/>
    </location>
</feature>
<evidence type="ECO:0000256" key="1">
    <source>
        <dbReference type="SAM" id="SignalP"/>
    </source>
</evidence>
<evidence type="ECO:0008006" key="4">
    <source>
        <dbReference type="Google" id="ProtNLM"/>
    </source>
</evidence>
<sequence length="132" mass="15017">MKKILLLFISCALLPSCCTLFTSSDQSITFAGPEGTKIYDTYTNIKIAEIGESKMVTVRIKKKVESKTLIAKKEGYRPSPLLLESTFNPTTLWNILFWPGFIVDFGTQKISKWDNTYINIDLEKDPRSTQQL</sequence>
<dbReference type="EMBL" id="FQTV01000001">
    <property type="protein sequence ID" value="SHE28967.1"/>
    <property type="molecule type" value="Genomic_DNA"/>
</dbReference>
<dbReference type="AlphaFoldDB" id="A0A1M4SA90"/>
<keyword evidence="1" id="KW-0732">Signal</keyword>
<gene>
    <name evidence="2" type="ORF">SAMN05444405_10137</name>
</gene>
<reference evidence="2 3" key="1">
    <citation type="submission" date="2016-11" db="EMBL/GenBank/DDBJ databases">
        <authorList>
            <person name="Jaros S."/>
            <person name="Januszkiewicz K."/>
            <person name="Wedrychowicz H."/>
        </authorList>
    </citation>
    <scope>NUCLEOTIDE SEQUENCE [LARGE SCALE GENOMIC DNA]</scope>
    <source>
        <strain evidence="2 3">DSM 26991</strain>
    </source>
</reference>
<organism evidence="2 3">
    <name type="scientific">Bacteroides luti</name>
    <dbReference type="NCBI Taxonomy" id="1297750"/>
    <lineage>
        <taxon>Bacteria</taxon>
        <taxon>Pseudomonadati</taxon>
        <taxon>Bacteroidota</taxon>
        <taxon>Bacteroidia</taxon>
        <taxon>Bacteroidales</taxon>
        <taxon>Bacteroidaceae</taxon>
        <taxon>Bacteroides</taxon>
    </lineage>
</organism>
<protein>
    <recommendedName>
        <fullName evidence="4">PEGA domain-containing protein</fullName>
    </recommendedName>
</protein>
<proteinExistence type="predicted"/>
<feature type="signal peptide" evidence="1">
    <location>
        <begin position="1"/>
        <end position="21"/>
    </location>
</feature>
<accession>A0A1M4SA90</accession>
<dbReference type="OrthoDB" id="1524740at2"/>
<name>A0A1M4SA90_9BACE</name>
<keyword evidence="3" id="KW-1185">Reference proteome</keyword>
<evidence type="ECO:0000313" key="3">
    <source>
        <dbReference type="Proteomes" id="UP000184509"/>
    </source>
</evidence>